<evidence type="ECO:0000313" key="2">
    <source>
        <dbReference type="EMBL" id="GBH14020.1"/>
    </source>
</evidence>
<protein>
    <submittedName>
        <fullName evidence="2">Permease protein LptF</fullName>
    </submittedName>
</protein>
<gene>
    <name evidence="2" type="ORF">KPSA1_07517</name>
</gene>
<dbReference type="Proteomes" id="UP000247480">
    <property type="component" value="Unassembled WGS sequence"/>
</dbReference>
<comment type="caution">
    <text evidence="2">The sequence shown here is derived from an EMBL/GenBank/DDBJ whole genome shotgun (WGS) entry which is preliminary data.</text>
</comment>
<feature type="region of interest" description="Disordered" evidence="1">
    <location>
        <begin position="1"/>
        <end position="24"/>
    </location>
</feature>
<feature type="compositionally biased region" description="Basic and acidic residues" evidence="1">
    <location>
        <begin position="1"/>
        <end position="18"/>
    </location>
</feature>
<dbReference type="EMBL" id="BGJZ01000411">
    <property type="protein sequence ID" value="GBH14020.1"/>
    <property type="molecule type" value="Genomic_DNA"/>
</dbReference>
<evidence type="ECO:0000256" key="1">
    <source>
        <dbReference type="SAM" id="MobiDB-lite"/>
    </source>
</evidence>
<accession>A0A2V0QZH3</accession>
<organism evidence="2 3">
    <name type="scientific">Pseudomonas syringae pv. actinidiae</name>
    <dbReference type="NCBI Taxonomy" id="103796"/>
    <lineage>
        <taxon>Bacteria</taxon>
        <taxon>Pseudomonadati</taxon>
        <taxon>Pseudomonadota</taxon>
        <taxon>Gammaproteobacteria</taxon>
        <taxon>Pseudomonadales</taxon>
        <taxon>Pseudomonadaceae</taxon>
        <taxon>Pseudomonas</taxon>
        <taxon>Pseudomonas syringae</taxon>
    </lineage>
</organism>
<dbReference type="AlphaFoldDB" id="A0A2V0QZH3"/>
<evidence type="ECO:0000313" key="3">
    <source>
        <dbReference type="Proteomes" id="UP000247480"/>
    </source>
</evidence>
<reference evidence="2 3" key="1">
    <citation type="submission" date="2018-04" db="EMBL/GenBank/DDBJ databases">
        <title>Draft genome sequence of Pseudomonas syringae pv. actinidiae biovar 1 strains isolated from kiwifruit in Kagawa prefecture.</title>
        <authorList>
            <person name="Tabuchi M."/>
            <person name="Saito M."/>
            <person name="Fujiwara S."/>
            <person name="Sasa N."/>
            <person name="Akimitsu K."/>
            <person name="Gomi K."/>
            <person name="Konishi-Sugita S."/>
            <person name="Hamano K."/>
            <person name="Kataoka I."/>
        </authorList>
    </citation>
    <scope>NUCLEOTIDE SEQUENCE [LARGE SCALE GENOMIC DNA]</scope>
    <source>
        <strain evidence="2 3">MAFF212206</strain>
    </source>
</reference>
<proteinExistence type="predicted"/>
<name>A0A2V0QZH3_PSESF</name>
<sequence length="110" mass="12342">MERADPGRLGKPPDRREAGLGTQRLTARAYREPATTNACDADGQRPLLAMTADQSVAYSTAFKYDAQSFFWNTTRHDQANSRRQVVNSLTCSGDRQFSSRTVSRWRIIAS</sequence>